<dbReference type="AlphaFoldDB" id="W5TH99"/>
<protein>
    <submittedName>
        <fullName evidence="3">Putative oxidoreductase, SDR family</fullName>
    </submittedName>
</protein>
<dbReference type="Proteomes" id="UP000019150">
    <property type="component" value="Chromosome"/>
</dbReference>
<dbReference type="InterPro" id="IPR002347">
    <property type="entry name" value="SDR_fam"/>
</dbReference>
<comment type="similarity">
    <text evidence="1">Belongs to the short-chain dehydrogenases/reductases (SDR) family.</text>
</comment>
<dbReference type="PANTHER" id="PTHR24321:SF8">
    <property type="entry name" value="ESTRADIOL 17-BETA-DEHYDROGENASE 8-RELATED"/>
    <property type="match status" value="1"/>
</dbReference>
<dbReference type="PANTHER" id="PTHR24321">
    <property type="entry name" value="DEHYDROGENASES, SHORT CHAIN"/>
    <property type="match status" value="1"/>
</dbReference>
<accession>W5TH99</accession>
<dbReference type="SUPFAM" id="SSF51735">
    <property type="entry name" value="NAD(P)-binding Rossmann-fold domains"/>
    <property type="match status" value="1"/>
</dbReference>
<dbReference type="PRINTS" id="PR00080">
    <property type="entry name" value="SDRFAMILY"/>
</dbReference>
<dbReference type="Pfam" id="PF13561">
    <property type="entry name" value="adh_short_C2"/>
    <property type="match status" value="1"/>
</dbReference>
<dbReference type="eggNOG" id="COG1028">
    <property type="taxonomic scope" value="Bacteria"/>
</dbReference>
<sequence length="260" mass="26486">MTDMPLEGRAGLVTGAAYGIGRAAAQALAGAGAQVAVVDLDLDRATETVELIKDAGGRAVALRADVSDESQVRHMVSEVVNAFGRLDFAHNNAGVGLITGPTVDCSRADYEKVLSVNLVGTFLCMKYEIQHMSNNGGGSVVNTSSAVGLLGFPNQPAYVASKFGVIGATKAAALEYAAQGVRVNAVCPGTVLTGMTESGIQDGVFDLQGLASLSPNKQVAYPDHIAQAVLWLTTDAASFVNGAAVPVDGGATAGLASFWG</sequence>
<dbReference type="GO" id="GO:0016491">
    <property type="term" value="F:oxidoreductase activity"/>
    <property type="evidence" value="ECO:0007669"/>
    <property type="project" value="UniProtKB-KW"/>
</dbReference>
<evidence type="ECO:0000256" key="2">
    <source>
        <dbReference type="ARBA" id="ARBA00023002"/>
    </source>
</evidence>
<dbReference type="InterPro" id="IPR036291">
    <property type="entry name" value="NAD(P)-bd_dom_sf"/>
</dbReference>
<proteinExistence type="inferred from homology"/>
<reference evidence="3 4" key="1">
    <citation type="journal article" date="2014" name="Appl. Environ. Microbiol.">
        <title>Insights into the Microbial Degradation of Rubber and Gutta-Percha by Analysis of the Complete Genome of Nocardia nova SH22a.</title>
        <authorList>
            <person name="Luo Q."/>
            <person name="Hiessl S."/>
            <person name="Poehlein A."/>
            <person name="Daniel R."/>
            <person name="Steinbuchel A."/>
        </authorList>
    </citation>
    <scope>NUCLEOTIDE SEQUENCE [LARGE SCALE GENOMIC DNA]</scope>
    <source>
        <strain evidence="3">SH22a</strain>
    </source>
</reference>
<dbReference type="PRINTS" id="PR00081">
    <property type="entry name" value="GDHRDH"/>
</dbReference>
<organism evidence="3 4">
    <name type="scientific">Nocardia nova SH22a</name>
    <dbReference type="NCBI Taxonomy" id="1415166"/>
    <lineage>
        <taxon>Bacteria</taxon>
        <taxon>Bacillati</taxon>
        <taxon>Actinomycetota</taxon>
        <taxon>Actinomycetes</taxon>
        <taxon>Mycobacteriales</taxon>
        <taxon>Nocardiaceae</taxon>
        <taxon>Nocardia</taxon>
    </lineage>
</organism>
<dbReference type="RefSeq" id="WP_025350022.1">
    <property type="nucleotide sequence ID" value="NZ_CP006850.1"/>
</dbReference>
<dbReference type="PATRIC" id="fig|1415166.3.peg.3901"/>
<dbReference type="FunFam" id="3.40.50.720:FF:000084">
    <property type="entry name" value="Short-chain dehydrogenase reductase"/>
    <property type="match status" value="1"/>
</dbReference>
<dbReference type="EMBL" id="CP006850">
    <property type="protein sequence ID" value="AHH18587.1"/>
    <property type="molecule type" value="Genomic_DNA"/>
</dbReference>
<dbReference type="HOGENOM" id="CLU_010194_1_0_11"/>
<dbReference type="KEGG" id="nno:NONO_c38030"/>
<keyword evidence="2" id="KW-0560">Oxidoreductase</keyword>
<dbReference type="STRING" id="1415166.NONO_c38030"/>
<dbReference type="CDD" id="cd05233">
    <property type="entry name" value="SDR_c"/>
    <property type="match status" value="1"/>
</dbReference>
<evidence type="ECO:0000313" key="3">
    <source>
        <dbReference type="EMBL" id="AHH18587.1"/>
    </source>
</evidence>
<name>W5TH99_9NOCA</name>
<keyword evidence="4" id="KW-1185">Reference proteome</keyword>
<evidence type="ECO:0000313" key="4">
    <source>
        <dbReference type="Proteomes" id="UP000019150"/>
    </source>
</evidence>
<dbReference type="OrthoDB" id="7064009at2"/>
<gene>
    <name evidence="3" type="ORF">NONO_c38030</name>
</gene>
<dbReference type="Gene3D" id="3.40.50.720">
    <property type="entry name" value="NAD(P)-binding Rossmann-like Domain"/>
    <property type="match status" value="1"/>
</dbReference>
<evidence type="ECO:0000256" key="1">
    <source>
        <dbReference type="ARBA" id="ARBA00006484"/>
    </source>
</evidence>